<evidence type="ECO:0000313" key="7">
    <source>
        <dbReference type="EMBL" id="RZF21069.1"/>
    </source>
</evidence>
<dbReference type="EMBL" id="QDKL01000003">
    <property type="protein sequence ID" value="RZF21069.1"/>
    <property type="molecule type" value="Genomic_DNA"/>
</dbReference>
<reference evidence="8" key="1">
    <citation type="journal article" date="2019" name="Int. J. Syst. Evol. Microbiol.">
        <title>Halobacteriovorax valvorus sp. nov., a novel prokaryotic predator isolated from coastal seawater of China.</title>
        <authorList>
            <person name="Chen M.-X."/>
        </authorList>
    </citation>
    <scope>NUCLEOTIDE SEQUENCE [LARGE SCALE GENOMIC DNA]</scope>
    <source>
        <strain evidence="8">BL9</strain>
    </source>
</reference>
<organism evidence="7 8">
    <name type="scientific">Halobacteriovorax vibrionivorans</name>
    <dbReference type="NCBI Taxonomy" id="2152716"/>
    <lineage>
        <taxon>Bacteria</taxon>
        <taxon>Pseudomonadati</taxon>
        <taxon>Bdellovibrionota</taxon>
        <taxon>Bacteriovoracia</taxon>
        <taxon>Bacteriovoracales</taxon>
        <taxon>Halobacteriovoraceae</taxon>
        <taxon>Halobacteriovorax</taxon>
    </lineage>
</organism>
<dbReference type="SUPFAM" id="SSF52540">
    <property type="entry name" value="P-loop containing nucleoside triphosphate hydrolases"/>
    <property type="match status" value="1"/>
</dbReference>
<feature type="domain" description="ABC transmembrane type-1" evidence="6">
    <location>
        <begin position="36"/>
        <end position="312"/>
    </location>
</feature>
<proteinExistence type="predicted"/>
<keyword evidence="3 5" id="KW-1133">Transmembrane helix</keyword>
<dbReference type="PROSITE" id="PS50929">
    <property type="entry name" value="ABC_TM1F"/>
    <property type="match status" value="1"/>
</dbReference>
<sequence length="548" mass="63015">MTNEENISLSHLPNSLRKWFKECVQLYNYNFISLPLLISLNFIINLAILAIPILILNIFDRAIPERDTALLLYILLALVVFILVEAGLKYLRFYIITFNSARYDNNKTKNLIKNIIMDPSYYNIGLFQHSLNEIGADKALYANSGIVTLTELPFLLMYIGFLLYINPILAFIPLVLIIIFTIFSLNSTQQVGDSIYFKHLSIIKKDNLLYHTLNNLRTIKRFGRINLFHNRFKVLMRRAVKQEFITNKEELNNINLNNLFAQINIILIIAVGSYLITINQIGIGGLVASVYIASKSFGPTIGMFKVIKRLHETKIIEDLSISPSIHQKEMGTKVIETIYSMIIPLKQNKKEVMVPFMKGDTISLENADENMINYILSSKINQLRNKILINDDYLINIDETSIYKKITILNGQVNIWDGTIKENLTSFGLIPESNLNYYINTLGLNEILSALPLGLETYITQEDTSLISNEAKALIYMTRKLALDPEVIFLNDFEANIDKRDYAKVYNHIANIRDNKIIFINSKDHNYINLCNRDLFNNRIGEYSSYLT</sequence>
<protein>
    <recommendedName>
        <fullName evidence="6">ABC transmembrane type-1 domain-containing protein</fullName>
    </recommendedName>
</protein>
<dbReference type="Gene3D" id="1.20.1560.10">
    <property type="entry name" value="ABC transporter type 1, transmembrane domain"/>
    <property type="match status" value="1"/>
</dbReference>
<evidence type="ECO:0000256" key="5">
    <source>
        <dbReference type="SAM" id="Phobius"/>
    </source>
</evidence>
<dbReference type="Pfam" id="PF00664">
    <property type="entry name" value="ABC_membrane"/>
    <property type="match status" value="1"/>
</dbReference>
<dbReference type="RefSeq" id="WP_115363508.1">
    <property type="nucleotide sequence ID" value="NZ_QDKL01000003.1"/>
</dbReference>
<dbReference type="SUPFAM" id="SSF90123">
    <property type="entry name" value="ABC transporter transmembrane region"/>
    <property type="match status" value="1"/>
</dbReference>
<evidence type="ECO:0000259" key="6">
    <source>
        <dbReference type="PROSITE" id="PS50929"/>
    </source>
</evidence>
<comment type="subcellular location">
    <subcellularLocation>
        <location evidence="1">Cell membrane</location>
        <topology evidence="1">Multi-pass membrane protein</topology>
    </subcellularLocation>
</comment>
<evidence type="ECO:0000256" key="1">
    <source>
        <dbReference type="ARBA" id="ARBA00004651"/>
    </source>
</evidence>
<evidence type="ECO:0000256" key="4">
    <source>
        <dbReference type="ARBA" id="ARBA00023136"/>
    </source>
</evidence>
<dbReference type="Proteomes" id="UP000443582">
    <property type="component" value="Unassembled WGS sequence"/>
</dbReference>
<dbReference type="Gene3D" id="3.40.50.300">
    <property type="entry name" value="P-loop containing nucleotide triphosphate hydrolases"/>
    <property type="match status" value="1"/>
</dbReference>
<evidence type="ECO:0000313" key="8">
    <source>
        <dbReference type="Proteomes" id="UP000443582"/>
    </source>
</evidence>
<evidence type="ECO:0000256" key="2">
    <source>
        <dbReference type="ARBA" id="ARBA00022692"/>
    </source>
</evidence>
<evidence type="ECO:0000256" key="3">
    <source>
        <dbReference type="ARBA" id="ARBA00022989"/>
    </source>
</evidence>
<feature type="transmembrane region" description="Helical" evidence="5">
    <location>
        <begin position="36"/>
        <end position="58"/>
    </location>
</feature>
<feature type="transmembrane region" description="Helical" evidence="5">
    <location>
        <begin position="155"/>
        <end position="183"/>
    </location>
</feature>
<keyword evidence="2 5" id="KW-0812">Transmembrane</keyword>
<keyword evidence="8" id="KW-1185">Reference proteome</keyword>
<comment type="caution">
    <text evidence="7">The sequence shown here is derived from an EMBL/GenBank/DDBJ whole genome shotgun (WGS) entry which is preliminary data.</text>
</comment>
<name>A0ABY0IHP0_9BACT</name>
<feature type="transmembrane region" description="Helical" evidence="5">
    <location>
        <begin position="265"/>
        <end position="293"/>
    </location>
</feature>
<feature type="transmembrane region" description="Helical" evidence="5">
    <location>
        <begin position="70"/>
        <end position="91"/>
    </location>
</feature>
<dbReference type="InterPro" id="IPR036640">
    <property type="entry name" value="ABC1_TM_sf"/>
</dbReference>
<accession>A0ABY0IHP0</accession>
<keyword evidence="4 5" id="KW-0472">Membrane</keyword>
<gene>
    <name evidence="7" type="ORF">DAY19_13905</name>
</gene>
<dbReference type="InterPro" id="IPR011527">
    <property type="entry name" value="ABC1_TM_dom"/>
</dbReference>
<dbReference type="InterPro" id="IPR027417">
    <property type="entry name" value="P-loop_NTPase"/>
</dbReference>